<dbReference type="OrthoDB" id="3561227at2759"/>
<dbReference type="AlphaFoldDB" id="A0A370TBP2"/>
<dbReference type="Proteomes" id="UP000254866">
    <property type="component" value="Unassembled WGS sequence"/>
</dbReference>
<feature type="region of interest" description="Disordered" evidence="1">
    <location>
        <begin position="116"/>
        <end position="326"/>
    </location>
</feature>
<feature type="compositionally biased region" description="Basic and acidic residues" evidence="1">
    <location>
        <begin position="317"/>
        <end position="326"/>
    </location>
</feature>
<dbReference type="STRING" id="2656787.A0A370TBP2"/>
<evidence type="ECO:0000256" key="1">
    <source>
        <dbReference type="SAM" id="MobiDB-lite"/>
    </source>
</evidence>
<dbReference type="GeneID" id="43602521"/>
<evidence type="ECO:0008006" key="4">
    <source>
        <dbReference type="Google" id="ProtNLM"/>
    </source>
</evidence>
<gene>
    <name evidence="2" type="ORF">BP5553_09672</name>
</gene>
<organism evidence="2 3">
    <name type="scientific">Venustampulla echinocandica</name>
    <dbReference type="NCBI Taxonomy" id="2656787"/>
    <lineage>
        <taxon>Eukaryota</taxon>
        <taxon>Fungi</taxon>
        <taxon>Dikarya</taxon>
        <taxon>Ascomycota</taxon>
        <taxon>Pezizomycotina</taxon>
        <taxon>Leotiomycetes</taxon>
        <taxon>Helotiales</taxon>
        <taxon>Pleuroascaceae</taxon>
        <taxon>Venustampulla</taxon>
    </lineage>
</organism>
<comment type="caution">
    <text evidence="2">The sequence shown here is derived from an EMBL/GenBank/DDBJ whole genome shotgun (WGS) entry which is preliminary data.</text>
</comment>
<keyword evidence="3" id="KW-1185">Reference proteome</keyword>
<evidence type="ECO:0000313" key="2">
    <source>
        <dbReference type="EMBL" id="RDL31463.1"/>
    </source>
</evidence>
<protein>
    <recommendedName>
        <fullName evidence="4">Glycine zipper 2TM domain-containing protein</fullName>
    </recommendedName>
</protein>
<name>A0A370TBP2_9HELO</name>
<feature type="compositionally biased region" description="Basic and acidic residues" evidence="1">
    <location>
        <begin position="120"/>
        <end position="135"/>
    </location>
</feature>
<evidence type="ECO:0000313" key="3">
    <source>
        <dbReference type="Proteomes" id="UP000254866"/>
    </source>
</evidence>
<accession>A0A370TBP2</accession>
<dbReference type="RefSeq" id="XP_031865594.1">
    <property type="nucleotide sequence ID" value="XM_032018295.1"/>
</dbReference>
<feature type="compositionally biased region" description="Polar residues" evidence="1">
    <location>
        <begin position="139"/>
        <end position="149"/>
    </location>
</feature>
<reference evidence="2 3" key="1">
    <citation type="journal article" date="2018" name="IMA Fungus">
        <title>IMA Genome-F 9: Draft genome sequence of Annulohypoxylon stygium, Aspergillus mulundensis, Berkeleyomyces basicola (syn. Thielaviopsis basicola), Ceratocystis smalleyi, two Cercospora beticola strains, Coleophoma cylindrospora, Fusarium fracticaudum, Phialophora cf. hyalina, and Morchella septimelata.</title>
        <authorList>
            <person name="Wingfield B.D."/>
            <person name="Bills G.F."/>
            <person name="Dong Y."/>
            <person name="Huang W."/>
            <person name="Nel W.J."/>
            <person name="Swalarsk-Parry B.S."/>
            <person name="Vaghefi N."/>
            <person name="Wilken P.M."/>
            <person name="An Z."/>
            <person name="de Beer Z.W."/>
            <person name="De Vos L."/>
            <person name="Chen L."/>
            <person name="Duong T.A."/>
            <person name="Gao Y."/>
            <person name="Hammerbacher A."/>
            <person name="Kikkert J.R."/>
            <person name="Li Y."/>
            <person name="Li H."/>
            <person name="Li K."/>
            <person name="Li Q."/>
            <person name="Liu X."/>
            <person name="Ma X."/>
            <person name="Naidoo K."/>
            <person name="Pethybridge S.J."/>
            <person name="Sun J."/>
            <person name="Steenkamp E.T."/>
            <person name="van der Nest M.A."/>
            <person name="van Wyk S."/>
            <person name="Wingfield M.J."/>
            <person name="Xiong C."/>
            <person name="Yue Q."/>
            <person name="Zhang X."/>
        </authorList>
    </citation>
    <scope>NUCLEOTIDE SEQUENCE [LARGE SCALE GENOMIC DNA]</scope>
    <source>
        <strain evidence="2 3">BP 5553</strain>
    </source>
</reference>
<feature type="compositionally biased region" description="Basic and acidic residues" evidence="1">
    <location>
        <begin position="280"/>
        <end position="304"/>
    </location>
</feature>
<sequence>MCNDLTPRHIKYWPNTTLWAQHIQSIHATSYQPSQNPRARPLKAKWIPLPFPVPQLPRRPYTLPSVVVYALPDINIQLQEINRALNSVMADPFIGIGLNLADTLIDKHFDKIPDKLMPFKTDKPKSPTESPDARRSKTGRSTHPPTSNWDLDIEDKPGSARDTPPRSGYASPHHQPSPYGIPPQYSGQPSRQRPRYTPQHEQHRYLPSPPQQFQDRGRDRYPYGHNQSPYPRRPNPALHRSSSYEVPRSRNLGRHSDKSPTSSYRTHRPKVLSRRSNSYHGRDRLDRVAEEHSKRDNPPRRDRSLTSSTSRTHRHTSKDGDDKTHGEYFTSSKAGLAGSALGAALGGWAVHKAQGHVQKNKNTGEGDSKMPALLGAAVGGLAANAVVEHLEQGTGRLEIKDVRNI</sequence>
<dbReference type="EMBL" id="NPIC01000012">
    <property type="protein sequence ID" value="RDL31463.1"/>
    <property type="molecule type" value="Genomic_DNA"/>
</dbReference>
<proteinExistence type="predicted"/>